<comment type="caution">
    <text evidence="3">The sequence shown here is derived from an EMBL/GenBank/DDBJ whole genome shotgun (WGS) entry which is preliminary data.</text>
</comment>
<feature type="compositionally biased region" description="Basic and acidic residues" evidence="1">
    <location>
        <begin position="40"/>
        <end position="51"/>
    </location>
</feature>
<evidence type="ECO:0000256" key="1">
    <source>
        <dbReference type="SAM" id="MobiDB-lite"/>
    </source>
</evidence>
<gene>
    <name evidence="3" type="ORF">O3M35_007624</name>
</gene>
<feature type="region of interest" description="Disordered" evidence="1">
    <location>
        <begin position="74"/>
        <end position="99"/>
    </location>
</feature>
<keyword evidence="2" id="KW-0732">Signal</keyword>
<feature type="signal peptide" evidence="2">
    <location>
        <begin position="1"/>
        <end position="21"/>
    </location>
</feature>
<evidence type="ECO:0000256" key="2">
    <source>
        <dbReference type="SAM" id="SignalP"/>
    </source>
</evidence>
<feature type="chain" id="PRO_5043766115" evidence="2">
    <location>
        <begin position="22"/>
        <end position="99"/>
    </location>
</feature>
<evidence type="ECO:0000313" key="4">
    <source>
        <dbReference type="Proteomes" id="UP001461498"/>
    </source>
</evidence>
<proteinExistence type="predicted"/>
<reference evidence="3 4" key="1">
    <citation type="submission" date="2022-12" db="EMBL/GenBank/DDBJ databases">
        <title>Chromosome-level genome assembly of true bugs.</title>
        <authorList>
            <person name="Ma L."/>
            <person name="Li H."/>
        </authorList>
    </citation>
    <scope>NUCLEOTIDE SEQUENCE [LARGE SCALE GENOMIC DNA]</scope>
    <source>
        <strain evidence="3">Lab_2022b</strain>
    </source>
</reference>
<protein>
    <submittedName>
        <fullName evidence="3">Uncharacterized protein</fullName>
    </submittedName>
</protein>
<accession>A0AAW1DDP5</accession>
<dbReference type="Proteomes" id="UP001461498">
    <property type="component" value="Unassembled WGS sequence"/>
</dbReference>
<organism evidence="3 4">
    <name type="scientific">Rhynocoris fuscipes</name>
    <dbReference type="NCBI Taxonomy" id="488301"/>
    <lineage>
        <taxon>Eukaryota</taxon>
        <taxon>Metazoa</taxon>
        <taxon>Ecdysozoa</taxon>
        <taxon>Arthropoda</taxon>
        <taxon>Hexapoda</taxon>
        <taxon>Insecta</taxon>
        <taxon>Pterygota</taxon>
        <taxon>Neoptera</taxon>
        <taxon>Paraneoptera</taxon>
        <taxon>Hemiptera</taxon>
        <taxon>Heteroptera</taxon>
        <taxon>Panheteroptera</taxon>
        <taxon>Cimicomorpha</taxon>
        <taxon>Reduviidae</taxon>
        <taxon>Harpactorinae</taxon>
        <taxon>Harpactorini</taxon>
        <taxon>Rhynocoris</taxon>
    </lineage>
</organism>
<dbReference type="EMBL" id="JAPXFL010000004">
    <property type="protein sequence ID" value="KAK9507850.1"/>
    <property type="molecule type" value="Genomic_DNA"/>
</dbReference>
<keyword evidence="4" id="KW-1185">Reference proteome</keyword>
<dbReference type="AlphaFoldDB" id="A0AAW1DDP5"/>
<sequence>MNKGIIILFVGVCFLGALVNARPQPDDNKDKQGGFSVDVQNERGEGTRVDARARHEVWRSDDGRSRAEVYGHWDRTYGGQNDGQRSHGYGGRFEHSWGR</sequence>
<name>A0AAW1DDP5_9HEMI</name>
<feature type="region of interest" description="Disordered" evidence="1">
    <location>
        <begin position="22"/>
        <end position="51"/>
    </location>
</feature>
<evidence type="ECO:0000313" key="3">
    <source>
        <dbReference type="EMBL" id="KAK9507850.1"/>
    </source>
</evidence>